<feature type="transmembrane region" description="Helical" evidence="1">
    <location>
        <begin position="42"/>
        <end position="60"/>
    </location>
</feature>
<dbReference type="EMBL" id="BMGL01000006">
    <property type="protein sequence ID" value="GGE12366.1"/>
    <property type="molecule type" value="Genomic_DNA"/>
</dbReference>
<dbReference type="RefSeq" id="WP_188405932.1">
    <property type="nucleotide sequence ID" value="NZ_BMGL01000006.1"/>
</dbReference>
<comment type="caution">
    <text evidence="2">The sequence shown here is derived from an EMBL/GenBank/DDBJ whole genome shotgun (WGS) entry which is preliminary data.</text>
</comment>
<keyword evidence="3" id="KW-1185">Reference proteome</keyword>
<proteinExistence type="predicted"/>
<protein>
    <submittedName>
        <fullName evidence="2">Uncharacterized protein</fullName>
    </submittedName>
</protein>
<evidence type="ECO:0000313" key="2">
    <source>
        <dbReference type="EMBL" id="GGE12366.1"/>
    </source>
</evidence>
<keyword evidence="1" id="KW-1133">Transmembrane helix</keyword>
<keyword evidence="1" id="KW-0472">Membrane</keyword>
<dbReference type="AlphaFoldDB" id="A0A916ZSN0"/>
<name>A0A916ZSN0_9FLAO</name>
<evidence type="ECO:0000313" key="3">
    <source>
        <dbReference type="Proteomes" id="UP000599688"/>
    </source>
</evidence>
<reference evidence="2 3" key="1">
    <citation type="journal article" date="2014" name="Int. J. Syst. Evol. Microbiol.">
        <title>Complete genome sequence of Corynebacterium casei LMG S-19264T (=DSM 44701T), isolated from a smear-ripened cheese.</title>
        <authorList>
            <consortium name="US DOE Joint Genome Institute (JGI-PGF)"/>
            <person name="Walter F."/>
            <person name="Albersmeier A."/>
            <person name="Kalinowski J."/>
            <person name="Ruckert C."/>
        </authorList>
    </citation>
    <scope>NUCLEOTIDE SEQUENCE [LARGE SCALE GENOMIC DNA]</scope>
    <source>
        <strain evidence="2 3">CGMCC 1.12925</strain>
    </source>
</reference>
<organism evidence="2 3">
    <name type="scientific">Psychroflexus salis</name>
    <dbReference type="NCBI Taxonomy" id="1526574"/>
    <lineage>
        <taxon>Bacteria</taxon>
        <taxon>Pseudomonadati</taxon>
        <taxon>Bacteroidota</taxon>
        <taxon>Flavobacteriia</taxon>
        <taxon>Flavobacteriales</taxon>
        <taxon>Flavobacteriaceae</taxon>
        <taxon>Psychroflexus</taxon>
    </lineage>
</organism>
<gene>
    <name evidence="2" type="ORF">GCM10010831_12250</name>
</gene>
<accession>A0A916ZSN0</accession>
<evidence type="ECO:0000256" key="1">
    <source>
        <dbReference type="SAM" id="Phobius"/>
    </source>
</evidence>
<sequence>MKKQDNWKSQLRNSSIQPSDEAWLAVEAGLEKKSQFQLKKKFIISLVAASLIGFVVFISFPDFSTPSEVESNLVEENKLDKQDVIYPSEFTIQPVIIESQVSLKNEESKQKNNILAVEKSVHKTNFAIQKPIASAEKIGLINKNEDAFIQDKAHQLLAEVEAELDSTSNTNKKLRPAEEAEVLLAEAQLLIKNTTYNELYQFAKASDLLADVEHDISEQKLQNKVWQFVKNNVQNLESALASLK</sequence>
<dbReference type="Proteomes" id="UP000599688">
    <property type="component" value="Unassembled WGS sequence"/>
</dbReference>
<keyword evidence="1" id="KW-0812">Transmembrane</keyword>